<reference evidence="1" key="1">
    <citation type="journal article" date="2012" name="BMC Biol.">
        <title>Comprehensive microarray-based analysis for stage-specific larval camouflage pattern-associated genes in the swallowtail butterfly, Papilio xuthus.</title>
        <authorList>
            <person name="Futahashi R."/>
            <person name="Shirataki H."/>
            <person name="Narita T."/>
            <person name="Mita K."/>
            <person name="Fujiwara H."/>
        </authorList>
    </citation>
    <scope>NUCLEOTIDE SEQUENCE</scope>
    <source>
        <tissue evidence="1">Epidermis</tissue>
    </source>
</reference>
<feature type="non-terminal residue" evidence="1">
    <location>
        <position position="1"/>
    </location>
</feature>
<proteinExistence type="evidence at transcript level"/>
<dbReference type="AlphaFoldDB" id="I4DQI3"/>
<protein>
    <submittedName>
        <fullName evidence="1">Uncharacterized protein</fullName>
    </submittedName>
</protein>
<organism evidence="1">
    <name type="scientific">Papilio xuthus</name>
    <name type="common">Asian swallowtail butterfly</name>
    <dbReference type="NCBI Taxonomy" id="66420"/>
    <lineage>
        <taxon>Eukaryota</taxon>
        <taxon>Metazoa</taxon>
        <taxon>Ecdysozoa</taxon>
        <taxon>Arthropoda</taxon>
        <taxon>Hexapoda</taxon>
        <taxon>Insecta</taxon>
        <taxon>Pterygota</taxon>
        <taxon>Neoptera</taxon>
        <taxon>Endopterygota</taxon>
        <taxon>Lepidoptera</taxon>
        <taxon>Glossata</taxon>
        <taxon>Ditrysia</taxon>
        <taxon>Papilionoidea</taxon>
        <taxon>Papilionidae</taxon>
        <taxon>Papilioninae</taxon>
        <taxon>Papilio</taxon>
    </lineage>
</organism>
<sequence length="64" mass="7345">HITEFLAYIGNPSGLNDSHYRGFSLIDVTKLASLLSFTEFNVELHCHDNCIGTICFLFFFQRKC</sequence>
<name>I4DQI3_PAPXU</name>
<dbReference type="EMBL" id="AK404185">
    <property type="protein sequence ID" value="BAM20173.1"/>
    <property type="molecule type" value="mRNA"/>
</dbReference>
<accession>I4DQI3</accession>
<evidence type="ECO:0000313" key="1">
    <source>
        <dbReference type="EMBL" id="BAM20173.1"/>
    </source>
</evidence>